<feature type="region of interest" description="Disordered" evidence="1">
    <location>
        <begin position="745"/>
        <end position="969"/>
    </location>
</feature>
<evidence type="ECO:0000313" key="3">
    <source>
        <dbReference type="EMBL" id="RKS74713.1"/>
    </source>
</evidence>
<evidence type="ECO:0000313" key="4">
    <source>
        <dbReference type="Proteomes" id="UP000274601"/>
    </source>
</evidence>
<dbReference type="InterPro" id="IPR018247">
    <property type="entry name" value="EF_Hand_1_Ca_BS"/>
</dbReference>
<keyword evidence="4" id="KW-1185">Reference proteome</keyword>
<comment type="caution">
    <text evidence="3">The sequence shown here is derived from an EMBL/GenBank/DDBJ whole genome shotgun (WGS) entry which is preliminary data.</text>
</comment>
<feature type="compositionally biased region" description="Acidic residues" evidence="1">
    <location>
        <begin position="378"/>
        <end position="391"/>
    </location>
</feature>
<evidence type="ECO:0000259" key="2">
    <source>
        <dbReference type="Pfam" id="PF03496"/>
    </source>
</evidence>
<feature type="compositionally biased region" description="Gly residues" evidence="1">
    <location>
        <begin position="854"/>
        <end position="874"/>
    </location>
</feature>
<gene>
    <name evidence="3" type="ORF">BZB76_3230</name>
</gene>
<dbReference type="GO" id="GO:0016740">
    <property type="term" value="F:transferase activity"/>
    <property type="evidence" value="ECO:0007669"/>
    <property type="project" value="UniProtKB-KW"/>
</dbReference>
<feature type="compositionally biased region" description="Basic and acidic residues" evidence="1">
    <location>
        <begin position="745"/>
        <end position="811"/>
    </location>
</feature>
<feature type="compositionally biased region" description="Low complexity" evidence="1">
    <location>
        <begin position="449"/>
        <end position="551"/>
    </location>
</feature>
<name>A0A495QP00_9ACTN</name>
<feature type="region of interest" description="Disordered" evidence="1">
    <location>
        <begin position="329"/>
        <end position="658"/>
    </location>
</feature>
<evidence type="ECO:0000256" key="1">
    <source>
        <dbReference type="SAM" id="MobiDB-lite"/>
    </source>
</evidence>
<feature type="compositionally biased region" description="Polar residues" evidence="1">
    <location>
        <begin position="359"/>
        <end position="376"/>
    </location>
</feature>
<accession>A0A495QP00</accession>
<feature type="compositionally biased region" description="Basic and acidic residues" evidence="1">
    <location>
        <begin position="552"/>
        <end position="572"/>
    </location>
</feature>
<feature type="compositionally biased region" description="Basic and acidic residues" evidence="1">
    <location>
        <begin position="939"/>
        <end position="949"/>
    </location>
</feature>
<dbReference type="Pfam" id="PF03496">
    <property type="entry name" value="ADPrib_exo_Tox"/>
    <property type="match status" value="1"/>
</dbReference>
<feature type="domain" description="ADP ribosyltransferase" evidence="2">
    <location>
        <begin position="1082"/>
        <end position="1201"/>
    </location>
</feature>
<feature type="compositionally biased region" description="Basic and acidic residues" evidence="1">
    <location>
        <begin position="597"/>
        <end position="630"/>
    </location>
</feature>
<dbReference type="PROSITE" id="PS00018">
    <property type="entry name" value="EF_HAND_1"/>
    <property type="match status" value="1"/>
</dbReference>
<dbReference type="OrthoDB" id="3917849at2"/>
<dbReference type="PROSITE" id="PS51996">
    <property type="entry name" value="TR_MART"/>
    <property type="match status" value="1"/>
</dbReference>
<keyword evidence="3" id="KW-0808">Transferase</keyword>
<dbReference type="EMBL" id="RBWU01000003">
    <property type="protein sequence ID" value="RKS74713.1"/>
    <property type="molecule type" value="Genomic_DNA"/>
</dbReference>
<feature type="compositionally biased region" description="Low complexity" evidence="1">
    <location>
        <begin position="404"/>
        <end position="417"/>
    </location>
</feature>
<dbReference type="Gene3D" id="3.90.176.10">
    <property type="entry name" value="Toxin ADP-ribosyltransferase, Chain A, domain 1"/>
    <property type="match status" value="2"/>
</dbReference>
<organism evidence="3 4">
    <name type="scientific">Actinomadura pelletieri DSM 43383</name>
    <dbReference type="NCBI Taxonomy" id="1120940"/>
    <lineage>
        <taxon>Bacteria</taxon>
        <taxon>Bacillati</taxon>
        <taxon>Actinomycetota</taxon>
        <taxon>Actinomycetes</taxon>
        <taxon>Streptosporangiales</taxon>
        <taxon>Thermomonosporaceae</taxon>
        <taxon>Actinomadura</taxon>
    </lineage>
</organism>
<dbReference type="InterPro" id="IPR003540">
    <property type="entry name" value="ADP-ribosyltransferase"/>
</dbReference>
<dbReference type="GO" id="GO:0005576">
    <property type="term" value="C:extracellular region"/>
    <property type="evidence" value="ECO:0007669"/>
    <property type="project" value="InterPro"/>
</dbReference>
<dbReference type="Proteomes" id="UP000274601">
    <property type="component" value="Unassembled WGS sequence"/>
</dbReference>
<feature type="compositionally biased region" description="Low complexity" evidence="1">
    <location>
        <begin position="875"/>
        <end position="938"/>
    </location>
</feature>
<dbReference type="AlphaFoldDB" id="A0A495QP00"/>
<dbReference type="SUPFAM" id="SSF56399">
    <property type="entry name" value="ADP-ribosylation"/>
    <property type="match status" value="1"/>
</dbReference>
<proteinExistence type="predicted"/>
<protein>
    <submittedName>
        <fullName evidence="3">ADP-ribosyltransferase exoenzyme</fullName>
    </submittedName>
</protein>
<reference evidence="3 4" key="1">
    <citation type="submission" date="2018-10" db="EMBL/GenBank/DDBJ databases">
        <title>Genomic Encyclopedia of Archaeal and Bacterial Type Strains, Phase II (KMG-II): from individual species to whole genera.</title>
        <authorList>
            <person name="Goeker M."/>
        </authorList>
    </citation>
    <scope>NUCLEOTIDE SEQUENCE [LARGE SCALE GENOMIC DNA]</scope>
    <source>
        <strain evidence="3 4">DSM 43383</strain>
    </source>
</reference>
<sequence>MSGVIDPNAIPIPKADPDGVEEAGRALQKDGTTIAQTGDDIHSAWQGLDAFYTAPHEQQLFAATKPIATAGHGFKGEVTTVGNALVTFAGEIRPLISRLQGLKSHAQQFRAGIEGDDDWREDEDKVKEHNQLNDDILAAIAAYQEAERACANKITGVFGGTHFIPGDGDPKAGEKGYGLGQAPKGIETPWAKPQEYDAPWWEDAWNGVKDFGVGIVTDLADLVGIHGENGWVWEEDSHFWSNLGNNWMGVLEDTAGLVGLHGENGWVWEEDSHFWSNLGNNWKEVAHSFVPWREWGDRPGYVITSSILNIGSCFVGVGLVRAGVKLLKRGDADTDGGGNDRQSGDRDGDGRIDQDEVGFQQNPSTQDLQNQVNNLDIDTGDLQDSLDDMEDLQNTPDRDPAHVGGNEQNGQNQQNGQDDPTSNGRDPANNDRTPQDTTPDGGNDPSNADPTPDGGDPTPDGGDPTPDGGDPTPDGGDPTPDGADPTPDGGDPTPDGGDPTPDGGDPTPDGGDPTPDGADPTPDGGDPTPDGGDPTPDGADPTPDGGDPTPDGDGRPDGDGDGKEIPPDHFGDQDPTQPGPVGDKFRPGVYDPPEANDIDRFDDKERETAEQRADEGRLVTRLPRHPDSGDGFKSMDALERSGPDDPGTPTEYKDVGKNTRRAFDHQLKNGLDKFNEQPDGTRLSGDIVIDGRRAGLSEDHVVNGLKSRLGRMLGADDARLNQLGRIETYLGDGSKIVFENGKITKIDADGEHDLGRWDPDSRRFVTPDENGPRGDGKDGDGDGKDGDGDGKDGDGDGGDGKDGDGDGGDGKDGDDDGGTPKGGAEPPSDPRGGGGAKAPDGDGPDVTPVRDGADGGPGDPGGPGGGKNPDGGQQGPQQNGPGTPDPTPGGADPTPDGGDPTPNGGDPTPDGGDPTPDGGDPTPDGGDPTPDGSDPLPGHMDDDGIRRFDTDDDGQDYGDRHLSDQYNDLPAEERAAIREYTRHSWPYNPHLRGQADVANSLRQWYANVGPGWSLFEMNHGRPPSMSDIYDAAHRTDLTPEQRHIVDDILNNPQPGRRLEAWIQHSGARGIIARSFDGFPTVAEFNERVRLIDQALSHRLPEGVQVLRGLHDVNFMNGFNGNPRSLIGTVQTEQSFMSTALGRTTPPIDGQHHPIVMHMDVPEGSRGLWMGRNSLFPDQRELILPRNTRYEIMDARVEADGKLHLYAKVLETPVNDGL</sequence>
<feature type="compositionally biased region" description="Basic and acidic residues" evidence="1">
    <location>
        <begin position="342"/>
        <end position="354"/>
    </location>
</feature>
<feature type="compositionally biased region" description="Polar residues" evidence="1">
    <location>
        <begin position="418"/>
        <end position="448"/>
    </location>
</feature>
<feature type="region of interest" description="Disordered" evidence="1">
    <location>
        <begin position="1"/>
        <end position="20"/>
    </location>
</feature>